<dbReference type="Proteomes" id="UP000051906">
    <property type="component" value="Unassembled WGS sequence"/>
</dbReference>
<evidence type="ECO:0000256" key="1">
    <source>
        <dbReference type="SAM" id="Phobius"/>
    </source>
</evidence>
<gene>
    <name evidence="2" type="ORF">IV54_GL000571</name>
</gene>
<keyword evidence="1" id="KW-1133">Transmembrane helix</keyword>
<keyword evidence="1" id="KW-0812">Transmembrane</keyword>
<dbReference type="PATRIC" id="fig|616990.3.peg.612"/>
<feature type="transmembrane region" description="Helical" evidence="1">
    <location>
        <begin position="45"/>
        <end position="65"/>
    </location>
</feature>
<feature type="transmembrane region" description="Helical" evidence="1">
    <location>
        <begin position="21"/>
        <end position="39"/>
    </location>
</feature>
<evidence type="ECO:0000313" key="2">
    <source>
        <dbReference type="EMBL" id="KRO00628.1"/>
    </source>
</evidence>
<reference evidence="2 3" key="1">
    <citation type="journal article" date="2015" name="Genome Announc.">
        <title>Expanding the biotechnology potential of lactobacilli through comparative genomics of 213 strains and associated genera.</title>
        <authorList>
            <person name="Sun Z."/>
            <person name="Harris H.M."/>
            <person name="McCann A."/>
            <person name="Guo C."/>
            <person name="Argimon S."/>
            <person name="Zhang W."/>
            <person name="Yang X."/>
            <person name="Jeffery I.B."/>
            <person name="Cooney J.C."/>
            <person name="Kagawa T.F."/>
            <person name="Liu W."/>
            <person name="Song Y."/>
            <person name="Salvetti E."/>
            <person name="Wrobel A."/>
            <person name="Rasinkangas P."/>
            <person name="Parkhill J."/>
            <person name="Rea M.C."/>
            <person name="O'Sullivan O."/>
            <person name="Ritari J."/>
            <person name="Douillard F.P."/>
            <person name="Paul Ross R."/>
            <person name="Yang R."/>
            <person name="Briner A.E."/>
            <person name="Felis G.E."/>
            <person name="de Vos W.M."/>
            <person name="Barrangou R."/>
            <person name="Klaenhammer T.R."/>
            <person name="Caufield P.W."/>
            <person name="Cui Y."/>
            <person name="Zhang H."/>
            <person name="O'Toole P.W."/>
        </authorList>
    </citation>
    <scope>NUCLEOTIDE SEQUENCE [LARGE SCALE GENOMIC DNA]</scope>
    <source>
        <strain evidence="2 3">DSM 22467</strain>
    </source>
</reference>
<comment type="caution">
    <text evidence="2">The sequence shown here is derived from an EMBL/GenBank/DDBJ whole genome shotgun (WGS) entry which is preliminary data.</text>
</comment>
<keyword evidence="3" id="KW-1185">Reference proteome</keyword>
<sequence>MATAMSKILQPTFGGVLKIGMLDFFVFLFGAVTLILNLSDETNHLIWGIIFVVFALSSLFTVLGLWRGKLYHDFEIFSVLILQVVFTGLLLNFLL</sequence>
<evidence type="ECO:0008006" key="4">
    <source>
        <dbReference type="Google" id="ProtNLM"/>
    </source>
</evidence>
<name>A0A0R2LFM5_9LACO</name>
<accession>A0A0R2LFM5</accession>
<dbReference type="AlphaFoldDB" id="A0A0R2LFM5"/>
<keyword evidence="1" id="KW-0472">Membrane</keyword>
<feature type="transmembrane region" description="Helical" evidence="1">
    <location>
        <begin position="77"/>
        <end position="94"/>
    </location>
</feature>
<dbReference type="EMBL" id="JQCA01000123">
    <property type="protein sequence ID" value="KRO00628.1"/>
    <property type="molecule type" value="Genomic_DNA"/>
</dbReference>
<evidence type="ECO:0000313" key="3">
    <source>
        <dbReference type="Proteomes" id="UP000051906"/>
    </source>
</evidence>
<protein>
    <recommendedName>
        <fullName evidence="4">Integral membrane protein</fullName>
    </recommendedName>
</protein>
<proteinExistence type="predicted"/>
<organism evidence="2 3">
    <name type="scientific">Levilactobacillus paucivorans</name>
    <dbReference type="NCBI Taxonomy" id="616990"/>
    <lineage>
        <taxon>Bacteria</taxon>
        <taxon>Bacillati</taxon>
        <taxon>Bacillota</taxon>
        <taxon>Bacilli</taxon>
        <taxon>Lactobacillales</taxon>
        <taxon>Lactobacillaceae</taxon>
        <taxon>Levilactobacillus</taxon>
    </lineage>
</organism>